<comment type="catalytic activity">
    <reaction evidence="10">
        <text>4-CDP-2-C-methyl-D-erythritol + ATP = 4-CDP-2-C-methyl-D-erythritol 2-phosphate + ADP + H(+)</text>
        <dbReference type="Rhea" id="RHEA:18437"/>
        <dbReference type="ChEBI" id="CHEBI:15378"/>
        <dbReference type="ChEBI" id="CHEBI:30616"/>
        <dbReference type="ChEBI" id="CHEBI:57823"/>
        <dbReference type="ChEBI" id="CHEBI:57919"/>
        <dbReference type="ChEBI" id="CHEBI:456216"/>
        <dbReference type="EC" id="2.7.1.148"/>
    </reaction>
</comment>
<dbReference type="EMBL" id="BAAAEJ010000007">
    <property type="protein sequence ID" value="GAA0389995.1"/>
    <property type="molecule type" value="Genomic_DNA"/>
</dbReference>
<dbReference type="InterPro" id="IPR014721">
    <property type="entry name" value="Ribsml_uS5_D2-typ_fold_subgr"/>
</dbReference>
<dbReference type="RefSeq" id="WP_167176540.1">
    <property type="nucleotide sequence ID" value="NZ_BAAAEJ010000007.1"/>
</dbReference>
<dbReference type="PIRSF" id="PIRSF010376">
    <property type="entry name" value="IspE"/>
    <property type="match status" value="1"/>
</dbReference>
<comment type="pathway">
    <text evidence="10">Isoprenoid biosynthesis; isopentenyl diphosphate biosynthesis via DXP pathway; isopentenyl diphosphate from 1-deoxy-D-xylulose 5-phosphate: step 3/6.</text>
</comment>
<dbReference type="InterPro" id="IPR013750">
    <property type="entry name" value="GHMP_kinase_C_dom"/>
</dbReference>
<feature type="domain" description="GHMP kinase N-terminal" evidence="11">
    <location>
        <begin position="69"/>
        <end position="140"/>
    </location>
</feature>
<evidence type="ECO:0000256" key="10">
    <source>
        <dbReference type="HAMAP-Rule" id="MF_00061"/>
    </source>
</evidence>
<dbReference type="PANTHER" id="PTHR43527">
    <property type="entry name" value="4-DIPHOSPHOCYTIDYL-2-C-METHYL-D-ERYTHRITOL KINASE, CHLOROPLASTIC"/>
    <property type="match status" value="1"/>
</dbReference>
<evidence type="ECO:0000256" key="2">
    <source>
        <dbReference type="ARBA" id="ARBA00012052"/>
    </source>
</evidence>
<dbReference type="PANTHER" id="PTHR43527:SF2">
    <property type="entry name" value="4-DIPHOSPHOCYTIDYL-2-C-METHYL-D-ERYTHRITOL KINASE, CHLOROPLASTIC"/>
    <property type="match status" value="1"/>
</dbReference>
<dbReference type="InterPro" id="IPR036554">
    <property type="entry name" value="GHMP_kinase_C_sf"/>
</dbReference>
<dbReference type="InterPro" id="IPR020568">
    <property type="entry name" value="Ribosomal_Su5_D2-typ_SF"/>
</dbReference>
<sequence length="292" mass="30428">MTDTLTLLAPAKVNLYLHVAPVRDDGYHPLDSLVAFADIGDRMTFEKADSFSFEITGPFSQTLNGEGDNLVVRALLALANHLGVEDLPMAVTLDKRLPIASGLGGGSSDAGAALRGANILLELGLSDQVLEGLAQTIGADGPMCYRARPAYASGVGEVLEDADDLPPLHAVLLNPGLPSPTGAVYRAYDAAPAGDAQRPAPYADPAALIGWLAAQRNDLQAPALSVTPDIAEALETMALVPNCRLVRMSGSGATVFGLFDNAGDALQAAMILDRPGWWVRPAVLGAPELRLA</sequence>
<evidence type="ECO:0000256" key="4">
    <source>
        <dbReference type="ARBA" id="ARBA00022679"/>
    </source>
</evidence>
<dbReference type="InterPro" id="IPR004424">
    <property type="entry name" value="IspE"/>
</dbReference>
<evidence type="ECO:0000256" key="5">
    <source>
        <dbReference type="ARBA" id="ARBA00022741"/>
    </source>
</evidence>
<dbReference type="Proteomes" id="UP001500791">
    <property type="component" value="Unassembled WGS sequence"/>
</dbReference>
<name>A0ABP3I3Z6_9CAUL</name>
<dbReference type="NCBIfam" id="TIGR00154">
    <property type="entry name" value="ispE"/>
    <property type="match status" value="1"/>
</dbReference>
<dbReference type="SUPFAM" id="SSF55060">
    <property type="entry name" value="GHMP Kinase, C-terminal domain"/>
    <property type="match status" value="1"/>
</dbReference>
<dbReference type="Pfam" id="PF08544">
    <property type="entry name" value="GHMP_kinases_C"/>
    <property type="match status" value="1"/>
</dbReference>
<reference evidence="14" key="1">
    <citation type="journal article" date="2019" name="Int. J. Syst. Evol. Microbiol.">
        <title>The Global Catalogue of Microorganisms (GCM) 10K type strain sequencing project: providing services to taxonomists for standard genome sequencing and annotation.</title>
        <authorList>
            <consortium name="The Broad Institute Genomics Platform"/>
            <consortium name="The Broad Institute Genome Sequencing Center for Infectious Disease"/>
            <person name="Wu L."/>
            <person name="Ma J."/>
        </authorList>
    </citation>
    <scope>NUCLEOTIDE SEQUENCE [LARGE SCALE GENOMIC DNA]</scope>
    <source>
        <strain evidence="14">JCM 13476</strain>
    </source>
</reference>
<dbReference type="GO" id="GO:0016301">
    <property type="term" value="F:kinase activity"/>
    <property type="evidence" value="ECO:0007669"/>
    <property type="project" value="UniProtKB-KW"/>
</dbReference>
<keyword evidence="14" id="KW-1185">Reference proteome</keyword>
<dbReference type="Gene3D" id="3.30.230.10">
    <property type="match status" value="1"/>
</dbReference>
<comment type="similarity">
    <text evidence="1 10">Belongs to the GHMP kinase family. IspE subfamily.</text>
</comment>
<feature type="binding site" evidence="10">
    <location>
        <begin position="98"/>
        <end position="108"/>
    </location>
    <ligand>
        <name>ATP</name>
        <dbReference type="ChEBI" id="CHEBI:30616"/>
    </ligand>
</feature>
<keyword evidence="6 10" id="KW-0418">Kinase</keyword>
<evidence type="ECO:0000256" key="9">
    <source>
        <dbReference type="ARBA" id="ARBA00032554"/>
    </source>
</evidence>
<proteinExistence type="inferred from homology"/>
<evidence type="ECO:0000256" key="7">
    <source>
        <dbReference type="ARBA" id="ARBA00022840"/>
    </source>
</evidence>
<dbReference type="SUPFAM" id="SSF54211">
    <property type="entry name" value="Ribosomal protein S5 domain 2-like"/>
    <property type="match status" value="1"/>
</dbReference>
<evidence type="ECO:0000256" key="1">
    <source>
        <dbReference type="ARBA" id="ARBA00009684"/>
    </source>
</evidence>
<accession>A0ABP3I3Z6</accession>
<evidence type="ECO:0000313" key="13">
    <source>
        <dbReference type="EMBL" id="GAA0389995.1"/>
    </source>
</evidence>
<evidence type="ECO:0000256" key="6">
    <source>
        <dbReference type="ARBA" id="ARBA00022777"/>
    </source>
</evidence>
<keyword evidence="8 10" id="KW-0414">Isoprene biosynthesis</keyword>
<gene>
    <name evidence="10" type="primary">ispE</name>
    <name evidence="13" type="ORF">GCM10009093_15760</name>
</gene>
<feature type="domain" description="GHMP kinase C-terminal" evidence="12">
    <location>
        <begin position="211"/>
        <end position="269"/>
    </location>
</feature>
<protein>
    <recommendedName>
        <fullName evidence="3 10">4-diphosphocytidyl-2-C-methyl-D-erythritol kinase</fullName>
        <shortName evidence="10">CMK</shortName>
        <ecNumber evidence="2 10">2.7.1.148</ecNumber>
    </recommendedName>
    <alternativeName>
        <fullName evidence="9 10">4-(cytidine-5'-diphospho)-2-C-methyl-D-erythritol kinase</fullName>
    </alternativeName>
</protein>
<evidence type="ECO:0000256" key="3">
    <source>
        <dbReference type="ARBA" id="ARBA00017473"/>
    </source>
</evidence>
<dbReference type="Gene3D" id="3.30.70.890">
    <property type="entry name" value="GHMP kinase, C-terminal domain"/>
    <property type="match status" value="1"/>
</dbReference>
<keyword evidence="5 10" id="KW-0547">Nucleotide-binding</keyword>
<comment type="function">
    <text evidence="10">Catalyzes the phosphorylation of the position 2 hydroxy group of 4-diphosphocytidyl-2C-methyl-D-erythritol.</text>
</comment>
<keyword evidence="7 10" id="KW-0067">ATP-binding</keyword>
<dbReference type="InterPro" id="IPR006204">
    <property type="entry name" value="GHMP_kinase_N_dom"/>
</dbReference>
<dbReference type="Pfam" id="PF00288">
    <property type="entry name" value="GHMP_kinases_N"/>
    <property type="match status" value="1"/>
</dbReference>
<evidence type="ECO:0000259" key="12">
    <source>
        <dbReference type="Pfam" id="PF08544"/>
    </source>
</evidence>
<dbReference type="EC" id="2.7.1.148" evidence="2 10"/>
<dbReference type="HAMAP" id="MF_00061">
    <property type="entry name" value="IspE"/>
    <property type="match status" value="1"/>
</dbReference>
<dbReference type="NCBIfam" id="NF011202">
    <property type="entry name" value="PRK14608.1"/>
    <property type="match status" value="1"/>
</dbReference>
<organism evidence="13 14">
    <name type="scientific">Brevundimonas terrae</name>
    <dbReference type="NCBI Taxonomy" id="363631"/>
    <lineage>
        <taxon>Bacteria</taxon>
        <taxon>Pseudomonadati</taxon>
        <taxon>Pseudomonadota</taxon>
        <taxon>Alphaproteobacteria</taxon>
        <taxon>Caulobacterales</taxon>
        <taxon>Caulobacteraceae</taxon>
        <taxon>Brevundimonas</taxon>
    </lineage>
</organism>
<feature type="active site" evidence="10">
    <location>
        <position position="12"/>
    </location>
</feature>
<feature type="active site" evidence="10">
    <location>
        <position position="140"/>
    </location>
</feature>
<evidence type="ECO:0000313" key="14">
    <source>
        <dbReference type="Proteomes" id="UP001500791"/>
    </source>
</evidence>
<evidence type="ECO:0000259" key="11">
    <source>
        <dbReference type="Pfam" id="PF00288"/>
    </source>
</evidence>
<keyword evidence="4 10" id="KW-0808">Transferase</keyword>
<comment type="caution">
    <text evidence="13">The sequence shown here is derived from an EMBL/GenBank/DDBJ whole genome shotgun (WGS) entry which is preliminary data.</text>
</comment>
<evidence type="ECO:0000256" key="8">
    <source>
        <dbReference type="ARBA" id="ARBA00023229"/>
    </source>
</evidence>